<keyword evidence="1" id="KW-0732">Signal</keyword>
<reference evidence="2 3" key="1">
    <citation type="submission" date="2015-01" db="EMBL/GenBank/DDBJ databases">
        <title>Rufibacter sp./DG31D/ whole genome sequencing.</title>
        <authorList>
            <person name="Kim M.K."/>
            <person name="Srinivasan S."/>
            <person name="Lee J.-J."/>
        </authorList>
    </citation>
    <scope>NUCLEOTIDE SEQUENCE [LARGE SCALE GENOMIC DNA]</scope>
    <source>
        <strain evidence="2 3">DG31D</strain>
    </source>
</reference>
<dbReference type="SUPFAM" id="SSF56935">
    <property type="entry name" value="Porins"/>
    <property type="match status" value="1"/>
</dbReference>
<gene>
    <name evidence="2" type="ORF">TH63_17555</name>
</gene>
<dbReference type="RefSeq" id="WP_076606527.1">
    <property type="nucleotide sequence ID" value="NZ_CP010777.1"/>
</dbReference>
<organism evidence="2 3">
    <name type="scientific">Rufibacter radiotolerans</name>
    <dbReference type="NCBI Taxonomy" id="1379910"/>
    <lineage>
        <taxon>Bacteria</taxon>
        <taxon>Pseudomonadati</taxon>
        <taxon>Bacteroidota</taxon>
        <taxon>Cytophagia</taxon>
        <taxon>Cytophagales</taxon>
        <taxon>Hymenobacteraceae</taxon>
        <taxon>Rufibacter</taxon>
    </lineage>
</organism>
<proteinExistence type="predicted"/>
<dbReference type="PATRIC" id="fig|1379910.4.peg.3827"/>
<name>A0A0H4VSW1_9BACT</name>
<dbReference type="OrthoDB" id="1491239at2"/>
<dbReference type="AlphaFoldDB" id="A0A0H4VSW1"/>
<keyword evidence="3" id="KW-1185">Reference proteome</keyword>
<dbReference type="Proteomes" id="UP000036458">
    <property type="component" value="Chromosome"/>
</dbReference>
<dbReference type="Gene3D" id="2.40.160.60">
    <property type="entry name" value="Outer membrane protein transport protein (OMPP1/FadL/TodX)"/>
    <property type="match status" value="1"/>
</dbReference>
<evidence type="ECO:0000313" key="3">
    <source>
        <dbReference type="Proteomes" id="UP000036458"/>
    </source>
</evidence>
<protein>
    <recommendedName>
        <fullName evidence="4">Outer membrane protein transport protein (OMPP1/FadL/TodX)</fullName>
    </recommendedName>
</protein>
<dbReference type="EMBL" id="CP010777">
    <property type="protein sequence ID" value="AKQ47037.1"/>
    <property type="molecule type" value="Genomic_DNA"/>
</dbReference>
<dbReference type="STRING" id="1379910.TH63_17555"/>
<evidence type="ECO:0008006" key="4">
    <source>
        <dbReference type="Google" id="ProtNLM"/>
    </source>
</evidence>
<accession>A0A0H4VSW1</accession>
<evidence type="ECO:0000256" key="1">
    <source>
        <dbReference type="SAM" id="SignalP"/>
    </source>
</evidence>
<dbReference type="KEGG" id="ruf:TH63_17555"/>
<evidence type="ECO:0000313" key="2">
    <source>
        <dbReference type="EMBL" id="AKQ47037.1"/>
    </source>
</evidence>
<feature type="signal peptide" evidence="1">
    <location>
        <begin position="1"/>
        <end position="23"/>
    </location>
</feature>
<feature type="chain" id="PRO_5005211145" description="Outer membrane protein transport protein (OMPP1/FadL/TodX)" evidence="1">
    <location>
        <begin position="24"/>
        <end position="446"/>
    </location>
</feature>
<sequence>MYKHFRALFLFSCLCIGSQQLQAQQLSNSPYSRFGVGDVVHGTGTIRSAGMGQVGVGNASGALINDMNPALLYYNNLVTFEAAVASELKRISDKKESQIDGTANLGYLSLAVPISRFWTSSLSLKPYSRVNYITYLTAPVAGVEEGTASTFTQYKGTGGLNEVSFGNGVRIANGLTAGVTGSYIFGTIDKQATTILVEEGETSDLQQTLFHTTTKYSGLLFKGGLHYRKKFSDKISMGLGSTYTTKAVIDADRQVAQERRALDESLISGITTDSLEGNTTLPQMVQVGLSIDNNKTWSAGLDYSTTKGSDFRGFSLNKNEGRQELGDSYRIGLGTEFTPDPNSVSSYLKRVTYRVGGYYGNSEIQAVTLGNTTGSIQTLKDMALTWGFSFPLGRGVRPPDYTQAMLNTSFAIGQLEAKESGLKEQYLRVSLGVTFNNRWFIKRKFD</sequence>